<sequence length="865" mass="94937">MLSYSLFLIEYWRAICIVFLFPLFARSSLPQRHREKIYSVNFTLIKNERAQHHHMPPKKLHRKTPQVGGTSNGTSNVLQPPLPSTHHQVGALSAMQEAFLHRLESNLVLDLSSPHDASNGSAPEGDGLRDGEGGMRGDLSPDAIAQLVASAASWMSMFQRCIATPPPLSQTKPEVAHDDTNDEMRAEHHHTERSTHCTSSEFIVNPLAHYPAVPSALSRLSSKTRIFGRGNLLLDLSLLSLDVQADLVKQLSVASSVAKGQANSISDDAEAAVTSSVASSSAGDETHNSSDLALSLQYSSSSDGRGGDGEPLDRVGGDAILRRADTNPLLKELSPLGLSMGDDDGDDLDLREVSNDGAHEEEDFLMIPSSTLAPIDHLLNESKNGATSTKKRPRGDSEMFTFDDDDDALYGEAVKSSAASAHFNEKQRSGHPGGIQALTAGTSNHHAIRATTVAEGAQHDIRVTAEAFSKVLVSWLTSSPSAMHIMRSRTLIGQCSDPEVIQNLVLETYYALMLFALLESQRLADYAAGHHRHQNDLHPLMHIMRSRTLTGQCSDPAVIQNLVLETYYALMLFALLESQRLADYAAGHHRHQNGRRRRRARVGGVQFDDMLIHNEVQFDDAARLVTVQMIRTAFLVGRKCSPSLGPTVGFPICARSIAAPANKSVVVGVLAAVLDSTAQRDAGERKTERCPVNSTALHIAEPPQPRRHDTKKTSKKKASKNREQIRRLQRKARKNEEIIVFSDDDSDDDDEMFDDDGDKDYQDDEDVEVEYSTDSSFDSATDQRHQKQRSSAVFQTLRTHTFHLLNPVMTLFQQQVDSNADDGFASAKVPQLRPLHEQLVLYDGVDHIAALGELTCHLTGSAGRL</sequence>
<dbReference type="EMBL" id="CYKH01002128">
    <property type="protein sequence ID" value="CUG93188.1"/>
    <property type="molecule type" value="Genomic_DNA"/>
</dbReference>
<feature type="region of interest" description="Disordered" evidence="1">
    <location>
        <begin position="165"/>
        <end position="195"/>
    </location>
</feature>
<feature type="region of interest" description="Disordered" evidence="1">
    <location>
        <begin position="51"/>
        <end position="72"/>
    </location>
</feature>
<proteinExistence type="predicted"/>
<gene>
    <name evidence="2" type="ORF">BSAL_41275</name>
</gene>
<dbReference type="AlphaFoldDB" id="A0A0S4JVN4"/>
<feature type="compositionally biased region" description="Acidic residues" evidence="1">
    <location>
        <begin position="742"/>
        <end position="771"/>
    </location>
</feature>
<dbReference type="Proteomes" id="UP000051952">
    <property type="component" value="Unassembled WGS sequence"/>
</dbReference>
<dbReference type="VEuPathDB" id="TriTrypDB:BSAL_41280"/>
<protein>
    <submittedName>
        <fullName evidence="2">GPI-anchored surface protein, putative</fullName>
    </submittedName>
</protein>
<feature type="compositionally biased region" description="Basic residues" evidence="1">
    <location>
        <begin position="708"/>
        <end position="719"/>
    </location>
</feature>
<feature type="compositionally biased region" description="Basic and acidic residues" evidence="1">
    <location>
        <begin position="126"/>
        <end position="135"/>
    </location>
</feature>
<feature type="region of interest" description="Disordered" evidence="1">
    <location>
        <begin position="420"/>
        <end position="439"/>
    </location>
</feature>
<reference evidence="3" key="1">
    <citation type="submission" date="2015-09" db="EMBL/GenBank/DDBJ databases">
        <authorList>
            <consortium name="Pathogen Informatics"/>
        </authorList>
    </citation>
    <scope>NUCLEOTIDE SEQUENCE [LARGE SCALE GENOMIC DNA]</scope>
    <source>
        <strain evidence="3">Lake Konstanz</strain>
    </source>
</reference>
<accession>A0A0S4JVN4</accession>
<evidence type="ECO:0000256" key="1">
    <source>
        <dbReference type="SAM" id="MobiDB-lite"/>
    </source>
</evidence>
<feature type="compositionally biased region" description="Basic residues" evidence="1">
    <location>
        <begin position="51"/>
        <end position="64"/>
    </location>
</feature>
<organism evidence="2 3">
    <name type="scientific">Bodo saltans</name>
    <name type="common">Flagellated protozoan</name>
    <dbReference type="NCBI Taxonomy" id="75058"/>
    <lineage>
        <taxon>Eukaryota</taxon>
        <taxon>Discoba</taxon>
        <taxon>Euglenozoa</taxon>
        <taxon>Kinetoplastea</taxon>
        <taxon>Metakinetoplastina</taxon>
        <taxon>Eubodonida</taxon>
        <taxon>Bodonidae</taxon>
        <taxon>Bodo</taxon>
    </lineage>
</organism>
<evidence type="ECO:0000313" key="3">
    <source>
        <dbReference type="Proteomes" id="UP000051952"/>
    </source>
</evidence>
<keyword evidence="3" id="KW-1185">Reference proteome</keyword>
<feature type="region of interest" description="Disordered" evidence="1">
    <location>
        <begin position="111"/>
        <end position="137"/>
    </location>
</feature>
<evidence type="ECO:0000313" key="2">
    <source>
        <dbReference type="EMBL" id="CUG93188.1"/>
    </source>
</evidence>
<feature type="compositionally biased region" description="Basic and acidic residues" evidence="1">
    <location>
        <begin position="174"/>
        <end position="195"/>
    </location>
</feature>
<name>A0A0S4JVN4_BODSA</name>
<feature type="region of interest" description="Disordered" evidence="1">
    <location>
        <begin position="680"/>
        <end position="785"/>
    </location>
</feature>